<reference evidence="3" key="1">
    <citation type="submission" date="2016-11" db="EMBL/GenBank/DDBJ databases">
        <authorList>
            <person name="Varghese N."/>
            <person name="Submissions S."/>
        </authorList>
    </citation>
    <scope>NUCLEOTIDE SEQUENCE [LARGE SCALE GENOMIC DNA]</scope>
    <source>
        <strain evidence="3">DSM 27370</strain>
    </source>
</reference>
<sequence>MKKLKLYLSLISFMCVNSVMFAQVGVNTDSPVATLDVVASNTGATTAEGLIAPRLTGDQLASKNAQYAAAQDGAVVYVTAAATAPAGKTINLTTIGYYYYKATADNGAGANSGLWIPITGTKKLQFYMPSVVLPIEEDALPDATNYTYSAGVFTVKLFDIYKSQYGTPKVKSATAAALTVAATSADMDYFVLYYDPLVYTSVSVSAAGVLSYSVVANYTTSEKTFMNIMFKEK</sequence>
<dbReference type="EMBL" id="FQUC01000001">
    <property type="protein sequence ID" value="SHE48625.1"/>
    <property type="molecule type" value="Genomic_DNA"/>
</dbReference>
<dbReference type="RefSeq" id="WP_139261985.1">
    <property type="nucleotide sequence ID" value="NZ_BBXL01000001.1"/>
</dbReference>
<feature type="chain" id="PRO_5012341148" evidence="1">
    <location>
        <begin position="23"/>
        <end position="233"/>
    </location>
</feature>
<evidence type="ECO:0000313" key="3">
    <source>
        <dbReference type="Proteomes" id="UP000184480"/>
    </source>
</evidence>
<name>A0A1M4TVY7_9BACT</name>
<dbReference type="Proteomes" id="UP000184480">
    <property type="component" value="Unassembled WGS sequence"/>
</dbReference>
<dbReference type="STRING" id="1346286.SAMN05444362_101435"/>
<feature type="signal peptide" evidence="1">
    <location>
        <begin position="1"/>
        <end position="22"/>
    </location>
</feature>
<evidence type="ECO:0000313" key="2">
    <source>
        <dbReference type="EMBL" id="SHE48625.1"/>
    </source>
</evidence>
<organism evidence="2 3">
    <name type="scientific">Dysgonomonas macrotermitis</name>
    <dbReference type="NCBI Taxonomy" id="1346286"/>
    <lineage>
        <taxon>Bacteria</taxon>
        <taxon>Pseudomonadati</taxon>
        <taxon>Bacteroidota</taxon>
        <taxon>Bacteroidia</taxon>
        <taxon>Bacteroidales</taxon>
        <taxon>Dysgonomonadaceae</taxon>
        <taxon>Dysgonomonas</taxon>
    </lineage>
</organism>
<gene>
    <name evidence="2" type="ORF">SAMN05444362_101435</name>
</gene>
<protein>
    <submittedName>
        <fullName evidence="2">Uncharacterized protein</fullName>
    </submittedName>
</protein>
<proteinExistence type="predicted"/>
<dbReference type="AlphaFoldDB" id="A0A1M4TVY7"/>
<keyword evidence="3" id="KW-1185">Reference proteome</keyword>
<dbReference type="OrthoDB" id="996320at2"/>
<keyword evidence="1" id="KW-0732">Signal</keyword>
<accession>A0A1M4TVY7</accession>
<evidence type="ECO:0000256" key="1">
    <source>
        <dbReference type="SAM" id="SignalP"/>
    </source>
</evidence>